<accession>A0A846MSE8</accession>
<evidence type="ECO:0000313" key="4">
    <source>
        <dbReference type="EMBL" id="NIK74369.1"/>
    </source>
</evidence>
<protein>
    <submittedName>
        <fullName evidence="4">Enoyl-CoA hydratase</fullName>
        <ecNumber evidence="4">4.2.1.17</ecNumber>
    </submittedName>
</protein>
<dbReference type="PROSITE" id="PS00166">
    <property type="entry name" value="ENOYL_COA_HYDRATASE"/>
    <property type="match status" value="1"/>
</dbReference>
<dbReference type="InterPro" id="IPR029045">
    <property type="entry name" value="ClpP/crotonase-like_dom_sf"/>
</dbReference>
<dbReference type="GO" id="GO:0006635">
    <property type="term" value="P:fatty acid beta-oxidation"/>
    <property type="evidence" value="ECO:0007669"/>
    <property type="project" value="TreeGrafter"/>
</dbReference>
<dbReference type="Pfam" id="PF00378">
    <property type="entry name" value="ECH_1"/>
    <property type="match status" value="1"/>
</dbReference>
<evidence type="ECO:0000256" key="3">
    <source>
        <dbReference type="RuleBase" id="RU003707"/>
    </source>
</evidence>
<name>A0A846MSE8_9BACT</name>
<dbReference type="CDD" id="cd06558">
    <property type="entry name" value="crotonase-like"/>
    <property type="match status" value="1"/>
</dbReference>
<comment type="similarity">
    <text evidence="1 3">Belongs to the enoyl-CoA hydratase/isomerase family.</text>
</comment>
<keyword evidence="2 4" id="KW-0456">Lyase</keyword>
<evidence type="ECO:0000313" key="5">
    <source>
        <dbReference type="Proteomes" id="UP000537126"/>
    </source>
</evidence>
<organism evidence="4 5">
    <name type="scientific">Thermonema lapsum</name>
    <dbReference type="NCBI Taxonomy" id="28195"/>
    <lineage>
        <taxon>Bacteria</taxon>
        <taxon>Pseudomonadati</taxon>
        <taxon>Bacteroidota</taxon>
        <taxon>Cytophagia</taxon>
        <taxon>Cytophagales</taxon>
        <taxon>Thermonemataceae</taxon>
        <taxon>Thermonema</taxon>
    </lineage>
</organism>
<dbReference type="FunFam" id="3.90.226.10:FF:000009">
    <property type="entry name" value="Carnitinyl-CoA dehydratase"/>
    <property type="match status" value="1"/>
</dbReference>
<keyword evidence="5" id="KW-1185">Reference proteome</keyword>
<evidence type="ECO:0000256" key="1">
    <source>
        <dbReference type="ARBA" id="ARBA00005254"/>
    </source>
</evidence>
<dbReference type="GO" id="GO:0004300">
    <property type="term" value="F:enoyl-CoA hydratase activity"/>
    <property type="evidence" value="ECO:0007669"/>
    <property type="project" value="UniProtKB-EC"/>
</dbReference>
<dbReference type="SUPFAM" id="SSF52096">
    <property type="entry name" value="ClpP/crotonase"/>
    <property type="match status" value="1"/>
</dbReference>
<dbReference type="InterPro" id="IPR001753">
    <property type="entry name" value="Enoyl-CoA_hydra/iso"/>
</dbReference>
<comment type="caution">
    <text evidence="4">The sequence shown here is derived from an EMBL/GenBank/DDBJ whole genome shotgun (WGS) entry which is preliminary data.</text>
</comment>
<sequence>MMPDFKNILFEVNERVALITINRESKLNALNAATLKELRQAMQNVYDDDSIQGVIITGAGQKAFVAGADISEIAQLTELDSRKFSEAGQEIFAMIEQAYKPVIAAVNGFALGGGCELAMACHLRVAVKTAKFGLPEVKLGVIPGYGGTQRLPQLIGKGRALEMILTAEMIDANKALDWGLVNQVVDSHEQLMPAAQELMAKILKNSPKAIGLAIQCVNASYNEQENGYQTEANSFRLATKSEDFKEGTSAFLEKRTPHFTGK</sequence>
<gene>
    <name evidence="4" type="ORF">FHS56_001882</name>
</gene>
<evidence type="ECO:0000256" key="2">
    <source>
        <dbReference type="ARBA" id="ARBA00023239"/>
    </source>
</evidence>
<dbReference type="Gene3D" id="3.90.226.10">
    <property type="entry name" value="2-enoyl-CoA Hydratase, Chain A, domain 1"/>
    <property type="match status" value="1"/>
</dbReference>
<dbReference type="EMBL" id="JAASRN010000002">
    <property type="protein sequence ID" value="NIK74369.1"/>
    <property type="molecule type" value="Genomic_DNA"/>
</dbReference>
<dbReference type="Proteomes" id="UP000537126">
    <property type="component" value="Unassembled WGS sequence"/>
</dbReference>
<proteinExistence type="inferred from homology"/>
<dbReference type="InterPro" id="IPR018376">
    <property type="entry name" value="Enoyl-CoA_hyd/isom_CS"/>
</dbReference>
<dbReference type="EC" id="4.2.1.17" evidence="4"/>
<dbReference type="PANTHER" id="PTHR11941:SF54">
    <property type="entry name" value="ENOYL-COA HYDRATASE, MITOCHONDRIAL"/>
    <property type="match status" value="1"/>
</dbReference>
<reference evidence="4 5" key="1">
    <citation type="submission" date="2020-03" db="EMBL/GenBank/DDBJ databases">
        <title>Genomic Encyclopedia of Type Strains, Phase IV (KMG-IV): sequencing the most valuable type-strain genomes for metagenomic binning, comparative biology and taxonomic classification.</title>
        <authorList>
            <person name="Goeker M."/>
        </authorList>
    </citation>
    <scope>NUCLEOTIDE SEQUENCE [LARGE SCALE GENOMIC DNA]</scope>
    <source>
        <strain evidence="4 5">DSM 5718</strain>
    </source>
</reference>
<dbReference type="PANTHER" id="PTHR11941">
    <property type="entry name" value="ENOYL-COA HYDRATASE-RELATED"/>
    <property type="match status" value="1"/>
</dbReference>
<dbReference type="AlphaFoldDB" id="A0A846MSE8"/>